<name>A0A420DH64_9RHOB</name>
<accession>A0A420DH64</accession>
<proteinExistence type="predicted"/>
<dbReference type="AlphaFoldDB" id="A0A420DH64"/>
<organism evidence="1 2">
    <name type="scientific">Sulfitobacter guttiformis</name>
    <dbReference type="NCBI Taxonomy" id="74349"/>
    <lineage>
        <taxon>Bacteria</taxon>
        <taxon>Pseudomonadati</taxon>
        <taxon>Pseudomonadota</taxon>
        <taxon>Alphaproteobacteria</taxon>
        <taxon>Rhodobacterales</taxon>
        <taxon>Roseobacteraceae</taxon>
        <taxon>Sulfitobacter</taxon>
    </lineage>
</organism>
<reference evidence="1 2" key="1">
    <citation type="submission" date="2018-09" db="EMBL/GenBank/DDBJ databases">
        <title>Genomic Encyclopedia of Archaeal and Bacterial Type Strains, Phase II (KMG-II): from individual species to whole genera.</title>
        <authorList>
            <person name="Goeker M."/>
        </authorList>
    </citation>
    <scope>NUCLEOTIDE SEQUENCE [LARGE SCALE GENOMIC DNA]</scope>
    <source>
        <strain evidence="1 2">DSM 11458</strain>
    </source>
</reference>
<gene>
    <name evidence="1" type="ORF">C8N30_2633</name>
</gene>
<dbReference type="Proteomes" id="UP000284407">
    <property type="component" value="Unassembled WGS sequence"/>
</dbReference>
<evidence type="ECO:0000313" key="2">
    <source>
        <dbReference type="Proteomes" id="UP000284407"/>
    </source>
</evidence>
<comment type="caution">
    <text evidence="1">The sequence shown here is derived from an EMBL/GenBank/DDBJ whole genome shotgun (WGS) entry which is preliminary data.</text>
</comment>
<sequence length="70" mass="7875">MIVVGHLVCMTLEDVQDIRDIIMGMAMVFDLGLMLGQEFCDLGKFMQLVLCIGRQNDSHRQSDGQCKAQQ</sequence>
<dbReference type="EMBL" id="RAQK01000002">
    <property type="protein sequence ID" value="RKE93565.1"/>
    <property type="molecule type" value="Genomic_DNA"/>
</dbReference>
<keyword evidence="2" id="KW-1185">Reference proteome</keyword>
<protein>
    <submittedName>
        <fullName evidence="1">Uncharacterized protein</fullName>
    </submittedName>
</protein>
<evidence type="ECO:0000313" key="1">
    <source>
        <dbReference type="EMBL" id="RKE93565.1"/>
    </source>
</evidence>